<dbReference type="InterPro" id="IPR018511">
    <property type="entry name" value="Hemolysin-typ_Ca-bd_CS"/>
</dbReference>
<evidence type="ECO:0000256" key="3">
    <source>
        <dbReference type="SAM" id="MobiDB-lite"/>
    </source>
</evidence>
<feature type="region of interest" description="Disordered" evidence="3">
    <location>
        <begin position="311"/>
        <end position="330"/>
    </location>
</feature>
<dbReference type="PROSITE" id="PS50268">
    <property type="entry name" value="CADHERIN_2"/>
    <property type="match status" value="1"/>
</dbReference>
<dbReference type="InterPro" id="IPR001343">
    <property type="entry name" value="Hemolysn_Ca-bd"/>
</dbReference>
<dbReference type="GO" id="GO:0005576">
    <property type="term" value="C:extracellular region"/>
    <property type="evidence" value="ECO:0007669"/>
    <property type="project" value="UniProtKB-SubCell"/>
</dbReference>
<gene>
    <name evidence="5" type="ORF">MAE02_48160</name>
</gene>
<dbReference type="Gene3D" id="2.150.10.10">
    <property type="entry name" value="Serralysin-like metalloprotease, C-terminal"/>
    <property type="match status" value="1"/>
</dbReference>
<dbReference type="AlphaFoldDB" id="A0A512BYW2"/>
<comment type="subcellular location">
    <subcellularLocation>
        <location evidence="1">Secreted</location>
    </subcellularLocation>
</comment>
<dbReference type="CDD" id="cd11304">
    <property type="entry name" value="Cadherin_repeat"/>
    <property type="match status" value="1"/>
</dbReference>
<comment type="caution">
    <text evidence="5">The sequence shown here is derived from an EMBL/GenBank/DDBJ whole genome shotgun (WGS) entry which is preliminary data.</text>
</comment>
<dbReference type="GO" id="GO:0005509">
    <property type="term" value="F:calcium ion binding"/>
    <property type="evidence" value="ECO:0007669"/>
    <property type="project" value="InterPro"/>
</dbReference>
<evidence type="ECO:0000313" key="5">
    <source>
        <dbReference type="EMBL" id="GEO17120.1"/>
    </source>
</evidence>
<dbReference type="GO" id="GO:0007156">
    <property type="term" value="P:homophilic cell adhesion via plasma membrane adhesion molecules"/>
    <property type="evidence" value="ECO:0007669"/>
    <property type="project" value="InterPro"/>
</dbReference>
<proteinExistence type="predicted"/>
<evidence type="ECO:0000256" key="1">
    <source>
        <dbReference type="ARBA" id="ARBA00004613"/>
    </source>
</evidence>
<feature type="domain" description="Cadherin" evidence="4">
    <location>
        <begin position="113"/>
        <end position="217"/>
    </location>
</feature>
<dbReference type="InterPro" id="IPR015919">
    <property type="entry name" value="Cadherin-like_sf"/>
</dbReference>
<dbReference type="PANTHER" id="PTHR38340:SF1">
    <property type="entry name" value="S-LAYER PROTEIN"/>
    <property type="match status" value="1"/>
</dbReference>
<accession>A0A512BYW2</accession>
<dbReference type="PANTHER" id="PTHR38340">
    <property type="entry name" value="S-LAYER PROTEIN"/>
    <property type="match status" value="1"/>
</dbReference>
<evidence type="ECO:0000256" key="2">
    <source>
        <dbReference type="ARBA" id="ARBA00022525"/>
    </source>
</evidence>
<dbReference type="InterPro" id="IPR011049">
    <property type="entry name" value="Serralysin-like_metalloprot_C"/>
</dbReference>
<evidence type="ECO:0000313" key="6">
    <source>
        <dbReference type="Proteomes" id="UP000321085"/>
    </source>
</evidence>
<reference evidence="5 6" key="1">
    <citation type="submission" date="2019-07" db="EMBL/GenBank/DDBJ databases">
        <title>Whole genome shotgun sequence of Microvirga aerophila NBRC 106136.</title>
        <authorList>
            <person name="Hosoyama A."/>
            <person name="Uohara A."/>
            <person name="Ohji S."/>
            <person name="Ichikawa N."/>
        </authorList>
    </citation>
    <scope>NUCLEOTIDE SEQUENCE [LARGE SCALE GENOMIC DNA]</scope>
    <source>
        <strain evidence="5 6">NBRC 106136</strain>
    </source>
</reference>
<dbReference type="PROSITE" id="PS00330">
    <property type="entry name" value="HEMOLYSIN_CALCIUM"/>
    <property type="match status" value="2"/>
</dbReference>
<dbReference type="InterPro" id="IPR050557">
    <property type="entry name" value="RTX_toxin/Mannuronan_C5-epim"/>
</dbReference>
<dbReference type="EMBL" id="BJYU01000089">
    <property type="protein sequence ID" value="GEO17120.1"/>
    <property type="molecule type" value="Genomic_DNA"/>
</dbReference>
<dbReference type="GO" id="GO:0016020">
    <property type="term" value="C:membrane"/>
    <property type="evidence" value="ECO:0007669"/>
    <property type="project" value="InterPro"/>
</dbReference>
<dbReference type="Proteomes" id="UP000321085">
    <property type="component" value="Unassembled WGS sequence"/>
</dbReference>
<dbReference type="PRINTS" id="PR00313">
    <property type="entry name" value="CABNDNGRPT"/>
</dbReference>
<keyword evidence="6" id="KW-1185">Reference proteome</keyword>
<evidence type="ECO:0000259" key="4">
    <source>
        <dbReference type="PROSITE" id="PS50268"/>
    </source>
</evidence>
<dbReference type="Pfam" id="PF00353">
    <property type="entry name" value="HemolysinCabind"/>
    <property type="match status" value="1"/>
</dbReference>
<feature type="compositionally biased region" description="Basic and acidic residues" evidence="3">
    <location>
        <begin position="312"/>
        <end position="330"/>
    </location>
</feature>
<organism evidence="5 6">
    <name type="scientific">Microvirga aerophila</name>
    <dbReference type="NCBI Taxonomy" id="670291"/>
    <lineage>
        <taxon>Bacteria</taxon>
        <taxon>Pseudomonadati</taxon>
        <taxon>Pseudomonadota</taxon>
        <taxon>Alphaproteobacteria</taxon>
        <taxon>Hyphomicrobiales</taxon>
        <taxon>Methylobacteriaceae</taxon>
        <taxon>Microvirga</taxon>
    </lineage>
</organism>
<dbReference type="OrthoDB" id="8017537at2"/>
<sequence>MAATISLTGFTTFNENPADGTVIGTLSVEGGRTGENFDFSIAASWANYFLISGDQLIVKNGNLFNFEAFSALDFVISVTSTETTGGTSVRDGSFRINLNDVPEAPTDILLSKATVLENAVAGAEVGLLTAVDPDNPEVSAAVMPTFTLVDNAGGRFSIVANKLVVAEGATFDFETAPSHQVTIKVTDVSGLTFQKTMTVSVSDALETVSGTGRNEKLRGTDLAESIDGGAGNDWIWGMGGDDVINGGAGKDILYGGEGKDTFLFNSPFKKGHFDQVRDFNSADDSFQFDLAALKAFKVKASKKDLVSIFSKGKPDDKGKPGDKGKADDKKSPFSLDKVFKEGKLEKKFFSITNPKDSNDYVYYNKKNGTVYLDADGSGKAKGIEILKVKPGTTVLADDFLFI</sequence>
<dbReference type="RefSeq" id="WP_114187888.1">
    <property type="nucleotide sequence ID" value="NZ_BJYU01000089.1"/>
</dbReference>
<name>A0A512BYW2_9HYPH</name>
<dbReference type="SUPFAM" id="SSF51120">
    <property type="entry name" value="beta-Roll"/>
    <property type="match status" value="1"/>
</dbReference>
<dbReference type="InterPro" id="IPR002126">
    <property type="entry name" value="Cadherin-like_dom"/>
</dbReference>
<dbReference type="SUPFAM" id="SSF49313">
    <property type="entry name" value="Cadherin-like"/>
    <property type="match status" value="1"/>
</dbReference>
<keyword evidence="2" id="KW-0964">Secreted</keyword>
<protein>
    <recommendedName>
        <fullName evidence="4">Cadherin domain-containing protein</fullName>
    </recommendedName>
</protein>